<dbReference type="SMART" id="SM00046">
    <property type="entry name" value="DAGKc"/>
    <property type="match status" value="1"/>
</dbReference>
<evidence type="ECO:0000256" key="4">
    <source>
        <dbReference type="ARBA" id="ARBA00022679"/>
    </source>
</evidence>
<dbReference type="InterPro" id="IPR046349">
    <property type="entry name" value="C1-like_sf"/>
</dbReference>
<dbReference type="InterPro" id="IPR013761">
    <property type="entry name" value="SAM/pointed_sf"/>
</dbReference>
<gene>
    <name evidence="17" type="ORF">QE152_g37436</name>
</gene>
<dbReference type="InterPro" id="IPR054474">
    <property type="entry name" value="DGKD_4H"/>
</dbReference>
<feature type="region of interest" description="Disordered" evidence="12">
    <location>
        <begin position="1027"/>
        <end position="1057"/>
    </location>
</feature>
<evidence type="ECO:0000256" key="3">
    <source>
        <dbReference type="ARBA" id="ARBA00022553"/>
    </source>
</evidence>
<keyword evidence="11" id="KW-0067">ATP-binding</keyword>
<name>A0AAW1I9X6_POPJA</name>
<evidence type="ECO:0000256" key="12">
    <source>
        <dbReference type="SAM" id="MobiDB-lite"/>
    </source>
</evidence>
<dbReference type="Gene3D" id="3.30.60.20">
    <property type="match status" value="2"/>
</dbReference>
<proteinExistence type="inferred from homology"/>
<dbReference type="InterPro" id="IPR001206">
    <property type="entry name" value="Diacylglycerol_kinase_cat_dom"/>
</dbReference>
<evidence type="ECO:0000256" key="1">
    <source>
        <dbReference type="ARBA" id="ARBA00009280"/>
    </source>
</evidence>
<dbReference type="PROSITE" id="PS50105">
    <property type="entry name" value="SAM_DOMAIN"/>
    <property type="match status" value="1"/>
</dbReference>
<dbReference type="PROSITE" id="PS50081">
    <property type="entry name" value="ZF_DAG_PE_2"/>
    <property type="match status" value="2"/>
</dbReference>
<dbReference type="CDD" id="cd20800">
    <property type="entry name" value="C1_DGK_typeII_rpt1"/>
    <property type="match status" value="1"/>
</dbReference>
<feature type="domain" description="Phorbol-ester/DAG-type" evidence="14">
    <location>
        <begin position="159"/>
        <end position="210"/>
    </location>
</feature>
<dbReference type="Pfam" id="PF00536">
    <property type="entry name" value="SAM_1"/>
    <property type="match status" value="1"/>
</dbReference>
<dbReference type="EC" id="2.7.1.107" evidence="2"/>
<evidence type="ECO:0000256" key="9">
    <source>
        <dbReference type="ARBA" id="ARBA00022777"/>
    </source>
</evidence>
<dbReference type="CDD" id="cd20852">
    <property type="entry name" value="C1_DGK_typeII_rpt2"/>
    <property type="match status" value="1"/>
</dbReference>
<dbReference type="CDD" id="cd09507">
    <property type="entry name" value="SAM_DGK-delta-eta"/>
    <property type="match status" value="1"/>
</dbReference>
<evidence type="ECO:0000256" key="8">
    <source>
        <dbReference type="ARBA" id="ARBA00022771"/>
    </source>
</evidence>
<dbReference type="GO" id="GO:0005524">
    <property type="term" value="F:ATP binding"/>
    <property type="evidence" value="ECO:0007669"/>
    <property type="project" value="UniProtKB-KW"/>
</dbReference>
<evidence type="ECO:0000256" key="6">
    <source>
        <dbReference type="ARBA" id="ARBA00022737"/>
    </source>
</evidence>
<dbReference type="Pfam" id="PF22944">
    <property type="entry name" value="DGKD_4H"/>
    <property type="match status" value="1"/>
</dbReference>
<feature type="domain" description="SAM" evidence="15">
    <location>
        <begin position="1276"/>
        <end position="1339"/>
    </location>
</feature>
<dbReference type="GO" id="GO:0046486">
    <property type="term" value="P:glycerolipid metabolic process"/>
    <property type="evidence" value="ECO:0007669"/>
    <property type="project" value="UniProtKB-ARBA"/>
</dbReference>
<dbReference type="SUPFAM" id="SSF111331">
    <property type="entry name" value="NAD kinase/diacylglycerol kinase-like"/>
    <property type="match status" value="1"/>
</dbReference>
<keyword evidence="6" id="KW-0677">Repeat</keyword>
<dbReference type="FunFam" id="3.40.50.10330:FF:000001">
    <property type="entry name" value="Diacylglycerol kinase"/>
    <property type="match status" value="1"/>
</dbReference>
<protein>
    <recommendedName>
        <fullName evidence="2">diacylglycerol kinase (ATP)</fullName>
        <ecNumber evidence="2">2.7.1.107</ecNumber>
    </recommendedName>
</protein>
<evidence type="ECO:0000259" key="15">
    <source>
        <dbReference type="PROSITE" id="PS50105"/>
    </source>
</evidence>
<dbReference type="GO" id="GO:0005737">
    <property type="term" value="C:cytoplasm"/>
    <property type="evidence" value="ECO:0007669"/>
    <property type="project" value="UniProtKB-SubCell"/>
</dbReference>
<dbReference type="InterPro" id="IPR011993">
    <property type="entry name" value="PH-like_dom_sf"/>
</dbReference>
<dbReference type="GO" id="GO:0004143">
    <property type="term" value="F:ATP-dependent diacylglycerol kinase activity"/>
    <property type="evidence" value="ECO:0007669"/>
    <property type="project" value="UniProtKB-EC"/>
</dbReference>
<dbReference type="PANTHER" id="PTHR11255:SF109">
    <property type="entry name" value="DIACYLGLYCEROL KINASE ETA"/>
    <property type="match status" value="1"/>
</dbReference>
<evidence type="ECO:0000259" key="14">
    <source>
        <dbReference type="PROSITE" id="PS50081"/>
    </source>
</evidence>
<dbReference type="Gene3D" id="1.10.150.50">
    <property type="entry name" value="Transcription Factor, Ets-1"/>
    <property type="match status" value="1"/>
</dbReference>
<feature type="compositionally biased region" description="Polar residues" evidence="12">
    <location>
        <begin position="961"/>
        <end position="975"/>
    </location>
</feature>
<evidence type="ECO:0000256" key="2">
    <source>
        <dbReference type="ARBA" id="ARBA00012133"/>
    </source>
</evidence>
<sequence length="1341" mass="151805">MITGKSLKKVKLKYAVIFDEIELTDLCLAECSIKNINHSFQVITPFRSLVLCAESRREMEDWLGALTAVSKRRFHEPDQPDCLSGYHHWYATSHARPTYCNVCRDALSGVTSHGLSCEVCKCKVHKRCAAKAINNCKWTTLASVGKDIIEDADGIITMPHQWMEGNLPVSAKCAVCDKTCGSVLRLQDWRCLWCRATVHTQCRPNLPLACPLGPARVSVVPPTALHSIQDEAWECIRPQASSPLLVFVNSKSGDNQGVKFLRRFKQLLNPAQVFDLISTGPRLGLRLFRHFDPFRILVCSGDGSVGWVLSEIDKLDMHKQCQVAVLPLGTGNDLARVLGWGSSCDDDTHLPQLLEKYEKASTKILDRWSIMIFERTVAMPKLSLVPGQIDGQLHSQIIQYEDSLVTHLQNILQSDETSVVLNSAKRLCEIVKEFATQVSDSSLTRGDEQLSKKCDILQQKLDLLLQTLTSEQIDAMRLEFEDEDIACSKAPTYSQKDDTESEMSYDKSKTEKDLSNFNFRKHRRTSRFMEREKDALIMRANSLKRAIRSLVEHTEQAVDEQSRQRESMPTVKISMSSDLTTDDQKMDSLKVMTTIETSDMSSTPSSTSNSSILTTRLVNISPIPDIRRESTCDECAEFLNLPVPPDFADSRRPSQIQSNMDAKDDTDKILQATCDTLKIIETYERKFNEKVLTLTITQATDNQDIKLDDKTDEKILMEVKQQSEDDLQRYPSTKLTSTMTAAAIQTTTSTTTTTITRTTEAKIEKQNTDEEKVERNGVDDDKECSSMISAISNEEISITSEIIDQKSFCPRKNSDGEDVNGHIGHIDSPETDTYPNSETLHGESLVDDISSMLGNDLCGYDSMENTYTDDTTLFTSEFSDAKHERRRSVKRDSLDRIRRTSCSKIDEDTQFGFENRAFMTQHIILENKFDGDQPRYCSLAQFVEGNDIARKSIKRGRSSKLSKTEANVNRQSTLTEESEGDEGVPVQVDGEAWIQPPGIIRIIHKNRMQMLGRNKALENSLKTWEEKQRQSIAAPSKPRASISHDRGRHSATRQSMPTHEKSFLGVNIEKIRQHSFSGPMPVHEKAPPIVSFIEKPTAVHEPDILFSEEEHYLLINFIECTTTLVKWIKILAISHSLEVDLYTLAMRADTSLEQIHPSGKLLTGPRLREAFTKLVTNVKQLYEESCDLLHDRGDRLKLRDDLENKLSASLANMEMELRKCVMYETAAGSLVFLQQIQEDQAEHKRKGLFWLKFRSNSKPHSQQQPNHKTARDVQSWGTNEVATWLETLQLSEYIDSFVKNDIRGRELLTLARRDLKELGVTKVGHVKRILQAIKDLTQGVQ</sequence>
<dbReference type="GO" id="GO:0008270">
    <property type="term" value="F:zinc ion binding"/>
    <property type="evidence" value="ECO:0007669"/>
    <property type="project" value="UniProtKB-KW"/>
</dbReference>
<dbReference type="SUPFAM" id="SSF47769">
    <property type="entry name" value="SAM/Pointed domain"/>
    <property type="match status" value="1"/>
</dbReference>
<feature type="region of interest" description="Disordered" evidence="12">
    <location>
        <begin position="954"/>
        <end position="983"/>
    </location>
</feature>
<dbReference type="InterPro" id="IPR016064">
    <property type="entry name" value="NAD/diacylglycerol_kinase_sf"/>
</dbReference>
<reference evidence="17 18" key="1">
    <citation type="journal article" date="2024" name="BMC Genomics">
        <title>De novo assembly and annotation of Popillia japonica's genome with initial clues to its potential as an invasive pest.</title>
        <authorList>
            <person name="Cucini C."/>
            <person name="Boschi S."/>
            <person name="Funari R."/>
            <person name="Cardaioli E."/>
            <person name="Iannotti N."/>
            <person name="Marturano G."/>
            <person name="Paoli F."/>
            <person name="Bruttini M."/>
            <person name="Carapelli A."/>
            <person name="Frati F."/>
            <person name="Nardi F."/>
        </authorList>
    </citation>
    <scope>NUCLEOTIDE SEQUENCE [LARGE SCALE GENOMIC DNA]</scope>
    <source>
        <strain evidence="17">DMR45628</strain>
    </source>
</reference>
<comment type="caution">
    <text evidence="17">The sequence shown here is derived from an EMBL/GenBank/DDBJ whole genome shotgun (WGS) entry which is preliminary data.</text>
</comment>
<keyword evidence="8" id="KW-0863">Zinc-finger</keyword>
<dbReference type="SUPFAM" id="SSF50729">
    <property type="entry name" value="PH domain-like"/>
    <property type="match status" value="1"/>
</dbReference>
<comment type="similarity">
    <text evidence="1">Belongs to the eukaryotic diacylglycerol kinase family.</text>
</comment>
<dbReference type="InterPro" id="IPR002219">
    <property type="entry name" value="PKC_DAG/PE"/>
</dbReference>
<dbReference type="InterPro" id="IPR017438">
    <property type="entry name" value="ATP-NAD_kinase_N"/>
</dbReference>
<feature type="domain" description="Phorbol-ester/DAG-type" evidence="14">
    <location>
        <begin position="86"/>
        <end position="136"/>
    </location>
</feature>
<keyword evidence="3" id="KW-0597">Phosphoprotein</keyword>
<evidence type="ECO:0000256" key="10">
    <source>
        <dbReference type="ARBA" id="ARBA00022833"/>
    </source>
</evidence>
<dbReference type="FunFam" id="3.30.60.20:FF:000002">
    <property type="entry name" value="Diacylglycerol kinase"/>
    <property type="match status" value="1"/>
</dbReference>
<dbReference type="InterPro" id="IPR001849">
    <property type="entry name" value="PH_domain"/>
</dbReference>
<accession>A0AAW1I9X6</accession>
<evidence type="ECO:0000313" key="17">
    <source>
        <dbReference type="EMBL" id="KAK9686126.1"/>
    </source>
</evidence>
<keyword evidence="18" id="KW-1185">Reference proteome</keyword>
<keyword evidence="4" id="KW-0808">Transferase</keyword>
<evidence type="ECO:0000313" key="18">
    <source>
        <dbReference type="Proteomes" id="UP001458880"/>
    </source>
</evidence>
<organism evidence="17 18">
    <name type="scientific">Popillia japonica</name>
    <name type="common">Japanese beetle</name>
    <dbReference type="NCBI Taxonomy" id="7064"/>
    <lineage>
        <taxon>Eukaryota</taxon>
        <taxon>Metazoa</taxon>
        <taxon>Ecdysozoa</taxon>
        <taxon>Arthropoda</taxon>
        <taxon>Hexapoda</taxon>
        <taxon>Insecta</taxon>
        <taxon>Pterygota</taxon>
        <taxon>Neoptera</taxon>
        <taxon>Endopterygota</taxon>
        <taxon>Coleoptera</taxon>
        <taxon>Polyphaga</taxon>
        <taxon>Scarabaeiformia</taxon>
        <taxon>Scarabaeidae</taxon>
        <taxon>Rutelinae</taxon>
        <taxon>Popillia</taxon>
    </lineage>
</organism>
<dbReference type="GO" id="GO:0005886">
    <property type="term" value="C:plasma membrane"/>
    <property type="evidence" value="ECO:0007669"/>
    <property type="project" value="TreeGrafter"/>
</dbReference>
<dbReference type="Proteomes" id="UP001458880">
    <property type="component" value="Unassembled WGS sequence"/>
</dbReference>
<dbReference type="SMART" id="SM00454">
    <property type="entry name" value="SAM"/>
    <property type="match status" value="1"/>
</dbReference>
<dbReference type="FunFam" id="1.10.150.50:FF:000021">
    <property type="entry name" value="Diacylglycerol kinase"/>
    <property type="match status" value="1"/>
</dbReference>
<dbReference type="SMART" id="SM00109">
    <property type="entry name" value="C1"/>
    <property type="match status" value="2"/>
</dbReference>
<evidence type="ECO:0000256" key="7">
    <source>
        <dbReference type="ARBA" id="ARBA00022741"/>
    </source>
</evidence>
<evidence type="ECO:0000256" key="5">
    <source>
        <dbReference type="ARBA" id="ARBA00022723"/>
    </source>
</evidence>
<dbReference type="SUPFAM" id="SSF57889">
    <property type="entry name" value="Cysteine-rich domain"/>
    <property type="match status" value="2"/>
</dbReference>
<dbReference type="PROSITE" id="PS50003">
    <property type="entry name" value="PH_DOMAIN"/>
    <property type="match status" value="1"/>
</dbReference>
<dbReference type="InterPro" id="IPR001660">
    <property type="entry name" value="SAM"/>
</dbReference>
<dbReference type="Gene3D" id="2.30.29.30">
    <property type="entry name" value="Pleckstrin-homology domain (PH domain)/Phosphotyrosine-binding domain (PTB)"/>
    <property type="match status" value="1"/>
</dbReference>
<dbReference type="EMBL" id="JASPKY010000728">
    <property type="protein sequence ID" value="KAK9686126.1"/>
    <property type="molecule type" value="Genomic_DNA"/>
</dbReference>
<feature type="domain" description="DAGKc" evidence="16">
    <location>
        <begin position="239"/>
        <end position="376"/>
    </location>
</feature>
<feature type="domain" description="PH" evidence="13">
    <location>
        <begin position="1"/>
        <end position="71"/>
    </location>
</feature>
<dbReference type="InterPro" id="IPR037607">
    <property type="entry name" value="DGK"/>
</dbReference>
<keyword evidence="7" id="KW-0547">Nucleotide-binding</keyword>
<dbReference type="Pfam" id="PF00130">
    <property type="entry name" value="C1_1"/>
    <property type="match status" value="2"/>
</dbReference>
<dbReference type="PANTHER" id="PTHR11255">
    <property type="entry name" value="DIACYLGLYCEROL KINASE"/>
    <property type="match status" value="1"/>
</dbReference>
<evidence type="ECO:0000256" key="11">
    <source>
        <dbReference type="ARBA" id="ARBA00022840"/>
    </source>
</evidence>
<keyword evidence="10" id="KW-0862">Zinc</keyword>
<dbReference type="GO" id="GO:0007165">
    <property type="term" value="P:signal transduction"/>
    <property type="evidence" value="ECO:0007669"/>
    <property type="project" value="InterPro"/>
</dbReference>
<evidence type="ECO:0000259" key="13">
    <source>
        <dbReference type="PROSITE" id="PS50003"/>
    </source>
</evidence>
<dbReference type="PROSITE" id="PS00479">
    <property type="entry name" value="ZF_DAG_PE_1"/>
    <property type="match status" value="1"/>
</dbReference>
<dbReference type="FunFam" id="3.30.60.20:FF:000029">
    <property type="entry name" value="Diacylglycerol kinase"/>
    <property type="match status" value="1"/>
</dbReference>
<dbReference type="PROSITE" id="PS50146">
    <property type="entry name" value="DAGK"/>
    <property type="match status" value="1"/>
</dbReference>
<keyword evidence="5" id="KW-0479">Metal-binding</keyword>
<evidence type="ECO:0000259" key="16">
    <source>
        <dbReference type="PROSITE" id="PS50146"/>
    </source>
</evidence>
<keyword evidence="9" id="KW-0418">Kinase</keyword>
<dbReference type="Gene3D" id="3.40.50.10330">
    <property type="entry name" value="Probable inorganic polyphosphate/atp-NAD kinase, domain 1"/>
    <property type="match status" value="1"/>
</dbReference>
<feature type="region of interest" description="Disordered" evidence="12">
    <location>
        <begin position="489"/>
        <end position="509"/>
    </location>
</feature>
<dbReference type="Pfam" id="PF00781">
    <property type="entry name" value="DAGK_cat"/>
    <property type="match status" value="1"/>
</dbReference>